<dbReference type="EMBL" id="QPMM01000009">
    <property type="protein sequence ID" value="RFS21153.1"/>
    <property type="molecule type" value="Genomic_DNA"/>
</dbReference>
<dbReference type="Proteomes" id="UP000260644">
    <property type="component" value="Unassembled WGS sequence"/>
</dbReference>
<sequence length="82" mass="9319">MYMNYYQPVSRGVENYHLKEWSQIKTDTKEFAGNTYWGNMGTINGQLSLYTGGMYSRSAENFNLSVEQAKAFQTASGVSEKI</sequence>
<gene>
    <name evidence="1" type="ORF">DVR12_17615</name>
</gene>
<reference evidence="1 2" key="1">
    <citation type="submission" date="2018-07" db="EMBL/GenBank/DDBJ databases">
        <title>Chitinophaga K2CV101002-2 sp. nov., isolated from a monsoon evergreen broad-leaved forest soil.</title>
        <authorList>
            <person name="Lv Y."/>
        </authorList>
    </citation>
    <scope>NUCLEOTIDE SEQUENCE [LARGE SCALE GENOMIC DNA]</scope>
    <source>
        <strain evidence="1 2">GDMCC 1.1288</strain>
    </source>
</reference>
<name>A0A3E1Y809_9BACT</name>
<comment type="caution">
    <text evidence="1">The sequence shown here is derived from an EMBL/GenBank/DDBJ whole genome shotgun (WGS) entry which is preliminary data.</text>
</comment>
<protein>
    <submittedName>
        <fullName evidence="1">Uncharacterized protein</fullName>
    </submittedName>
</protein>
<keyword evidence="2" id="KW-1185">Reference proteome</keyword>
<evidence type="ECO:0000313" key="1">
    <source>
        <dbReference type="EMBL" id="RFS21153.1"/>
    </source>
</evidence>
<evidence type="ECO:0000313" key="2">
    <source>
        <dbReference type="Proteomes" id="UP000260644"/>
    </source>
</evidence>
<proteinExistence type="predicted"/>
<accession>A0A3E1Y809</accession>
<dbReference type="AlphaFoldDB" id="A0A3E1Y809"/>
<organism evidence="1 2">
    <name type="scientific">Chitinophaga silvatica</name>
    <dbReference type="NCBI Taxonomy" id="2282649"/>
    <lineage>
        <taxon>Bacteria</taxon>
        <taxon>Pseudomonadati</taxon>
        <taxon>Bacteroidota</taxon>
        <taxon>Chitinophagia</taxon>
        <taxon>Chitinophagales</taxon>
        <taxon>Chitinophagaceae</taxon>
        <taxon>Chitinophaga</taxon>
    </lineage>
</organism>